<evidence type="ECO:0000256" key="1">
    <source>
        <dbReference type="SAM" id="SignalP"/>
    </source>
</evidence>
<feature type="chain" id="PRO_5045518621" description="Rap1a immunity protein domain-containing protein" evidence="1">
    <location>
        <begin position="19"/>
        <end position="131"/>
    </location>
</feature>
<dbReference type="Proteomes" id="UP000786693">
    <property type="component" value="Unassembled WGS sequence"/>
</dbReference>
<name>A0ABQ4NKQ6_9RHOB</name>
<keyword evidence="3" id="KW-1185">Reference proteome</keyword>
<evidence type="ECO:0008006" key="4">
    <source>
        <dbReference type="Google" id="ProtNLM"/>
    </source>
</evidence>
<feature type="signal peptide" evidence="1">
    <location>
        <begin position="1"/>
        <end position="18"/>
    </location>
</feature>
<gene>
    <name evidence="2" type="ORF">JANAI62_16050</name>
</gene>
<evidence type="ECO:0000313" key="3">
    <source>
        <dbReference type="Proteomes" id="UP000786693"/>
    </source>
</evidence>
<comment type="caution">
    <text evidence="2">The sequence shown here is derived from an EMBL/GenBank/DDBJ whole genome shotgun (WGS) entry which is preliminary data.</text>
</comment>
<protein>
    <recommendedName>
        <fullName evidence="4">Rap1a immunity protein domain-containing protein</fullName>
    </recommendedName>
</protein>
<sequence>MRSMLLLPLLAIAGPAFGDLLDVTAPITRDLPVREGTFGTDRCGGLMMLVLAGEVINEPDRHNPQINLALMGFIESGMRRTTRTQAEVMAKMKDYAVAYSKQPIGKPESYEVMMDDARYCRALARSIGKLP</sequence>
<proteinExistence type="predicted"/>
<dbReference type="EMBL" id="BPFH01000002">
    <property type="protein sequence ID" value="GIT94982.1"/>
    <property type="molecule type" value="Genomic_DNA"/>
</dbReference>
<organism evidence="2 3">
    <name type="scientific">Jannaschia pagri</name>
    <dbReference type="NCBI Taxonomy" id="2829797"/>
    <lineage>
        <taxon>Bacteria</taxon>
        <taxon>Pseudomonadati</taxon>
        <taxon>Pseudomonadota</taxon>
        <taxon>Alphaproteobacteria</taxon>
        <taxon>Rhodobacterales</taxon>
        <taxon>Roseobacteraceae</taxon>
        <taxon>Jannaschia</taxon>
    </lineage>
</organism>
<keyword evidence="1" id="KW-0732">Signal</keyword>
<accession>A0ABQ4NKQ6</accession>
<evidence type="ECO:0000313" key="2">
    <source>
        <dbReference type="EMBL" id="GIT94982.1"/>
    </source>
</evidence>
<reference evidence="2 3" key="1">
    <citation type="submission" date="2021-05" db="EMBL/GenBank/DDBJ databases">
        <title>Bacteria Genome sequencing.</title>
        <authorList>
            <person name="Takabe Y."/>
            <person name="Nakajima Y."/>
            <person name="Suzuki S."/>
            <person name="Shiozaki T."/>
        </authorList>
    </citation>
    <scope>NUCLEOTIDE SEQUENCE [LARGE SCALE GENOMIC DNA]</scope>
    <source>
        <strain evidence="2 3">AI_62</strain>
    </source>
</reference>